<keyword evidence="5" id="KW-0732">Signal</keyword>
<dbReference type="Gene3D" id="1.20.5.1930">
    <property type="match status" value="1"/>
</dbReference>
<dbReference type="Pfam" id="PF00497">
    <property type="entry name" value="SBP_bac_3"/>
    <property type="match status" value="1"/>
</dbReference>
<dbReference type="InterPro" id="IPR036890">
    <property type="entry name" value="HATPase_C_sf"/>
</dbReference>
<dbReference type="PANTHER" id="PTHR24421">
    <property type="entry name" value="NITRATE/NITRITE SENSOR PROTEIN NARX-RELATED"/>
    <property type="match status" value="1"/>
</dbReference>
<evidence type="ECO:0000259" key="7">
    <source>
        <dbReference type="SMART" id="SM00387"/>
    </source>
</evidence>
<protein>
    <submittedName>
        <fullName evidence="8">Putative integral membrane protein/sensor kinase</fullName>
    </submittedName>
</protein>
<organism evidence="8 9">
    <name type="scientific">gamma proteobacterium HTCC2207</name>
    <dbReference type="NCBI Taxonomy" id="314287"/>
    <lineage>
        <taxon>Bacteria</taxon>
        <taxon>Pseudomonadati</taxon>
        <taxon>Pseudomonadota</taxon>
        <taxon>Gammaproteobacteria</taxon>
        <taxon>Cellvibrionales</taxon>
        <taxon>Porticoccaceae</taxon>
        <taxon>SAR92 clade</taxon>
    </lineage>
</organism>
<dbReference type="InterPro" id="IPR003594">
    <property type="entry name" value="HATPase_dom"/>
</dbReference>
<dbReference type="STRING" id="314287.GB2207_01917"/>
<feature type="transmembrane region" description="Helical" evidence="4">
    <location>
        <begin position="291"/>
        <end position="310"/>
    </location>
</feature>
<dbReference type="GO" id="GO:0016020">
    <property type="term" value="C:membrane"/>
    <property type="evidence" value="ECO:0007669"/>
    <property type="project" value="InterPro"/>
</dbReference>
<evidence type="ECO:0000256" key="2">
    <source>
        <dbReference type="ARBA" id="ARBA00022777"/>
    </source>
</evidence>
<dbReference type="CDD" id="cd16917">
    <property type="entry name" value="HATPase_UhpB-NarQ-NarX-like"/>
    <property type="match status" value="1"/>
</dbReference>
<feature type="signal peptide" evidence="5">
    <location>
        <begin position="1"/>
        <end position="32"/>
    </location>
</feature>
<keyword evidence="3" id="KW-0902">Two-component regulatory system</keyword>
<keyword evidence="2 8" id="KW-0418">Kinase</keyword>
<dbReference type="Pfam" id="PF07730">
    <property type="entry name" value="HisKA_3"/>
    <property type="match status" value="1"/>
</dbReference>
<evidence type="ECO:0000313" key="9">
    <source>
        <dbReference type="Proteomes" id="UP000005555"/>
    </source>
</evidence>
<dbReference type="InterPro" id="IPR011712">
    <property type="entry name" value="Sig_transdc_His_kin_sub3_dim/P"/>
</dbReference>
<feature type="chain" id="PRO_5004198211" evidence="5">
    <location>
        <begin position="33"/>
        <end position="586"/>
    </location>
</feature>
<dbReference type="PANTHER" id="PTHR24421:SF58">
    <property type="entry name" value="SIGNAL TRANSDUCTION HISTIDINE-PROTEIN KINASE_PHOSPHATASE UHPB"/>
    <property type="match status" value="1"/>
</dbReference>
<dbReference type="SUPFAM" id="SSF55874">
    <property type="entry name" value="ATPase domain of HSP90 chaperone/DNA topoisomerase II/histidine kinase"/>
    <property type="match status" value="1"/>
</dbReference>
<dbReference type="eggNOG" id="COG0834">
    <property type="taxonomic scope" value="Bacteria"/>
</dbReference>
<dbReference type="InterPro" id="IPR001638">
    <property type="entry name" value="Solute-binding_3/MltF_N"/>
</dbReference>
<dbReference type="Pfam" id="PF02518">
    <property type="entry name" value="HATPase_c"/>
    <property type="match status" value="1"/>
</dbReference>
<keyword evidence="4" id="KW-1133">Transmembrane helix</keyword>
<sequence length="586" mass="65453">MNESQMSAPLHLIFACLTTCLALLVTASVASAETQVEQPANADKLALQSSLTEAERNWLRKHRTIRHGIISNQMPFEYVDDNGQYRGLTSDYIAIISEQLDISFEPSFFSDLTTLSKNIRENRVDLASYLPPPRGKLSYSESVIEMPIALFGRQDSALIVGIESIRDERVVIEKPSKAEQILSQFYPQIAVSYVDTPAQGIQAVLAGNADIFIHNVFSVEYYTRKLGLPPLKTVSNTPYTFDIAFAVTEDLRPFIPIFQKVISGLSKRERQLIFDKWVNIEVTRKLDLKRIGLWAGAALLLVLSVFLAILRWNKILQERVAYRTQELELSSKNLRSLARHMDQVREEEKAKLAREIHDELGHTLISLTMAVRRLKSTALKNFSQPEVSSFATQSSLIQSSLIQSSVTQSSQTKSAELNSQFDEIKALLLKASSTSRSIMSDLRPSVLEDLGLAAAIEWLAHEFEIHHQTLCIVRGAQPPDTISPTIAIAVFRIVQESLTNIAKHAKAKTVQIKLSSDNGLLKIEIIDDGVGLQSGWDNKEGSFGFQGMRERAMSFNGEISVANGKKSGVVLRLQIPYQKSDIDSRH</sequence>
<evidence type="ECO:0000313" key="8">
    <source>
        <dbReference type="EMBL" id="EAS47521.1"/>
    </source>
</evidence>
<dbReference type="Gene3D" id="3.30.565.10">
    <property type="entry name" value="Histidine kinase-like ATPase, C-terminal domain"/>
    <property type="match status" value="1"/>
</dbReference>
<evidence type="ECO:0000256" key="3">
    <source>
        <dbReference type="ARBA" id="ARBA00023012"/>
    </source>
</evidence>
<proteinExistence type="predicted"/>
<dbReference type="HOGENOM" id="CLU_403261_0_0_6"/>
<accession>Q1YTG6</accession>
<evidence type="ECO:0000256" key="1">
    <source>
        <dbReference type="ARBA" id="ARBA00022679"/>
    </source>
</evidence>
<gene>
    <name evidence="8" type="ORF">GB2207_01917</name>
</gene>
<keyword evidence="9" id="KW-1185">Reference proteome</keyword>
<dbReference type="Gene3D" id="3.40.190.10">
    <property type="entry name" value="Periplasmic binding protein-like II"/>
    <property type="match status" value="2"/>
</dbReference>
<reference evidence="8 9" key="1">
    <citation type="submission" date="2006-03" db="EMBL/GenBank/DDBJ databases">
        <authorList>
            <person name="Giovannoni S.J."/>
            <person name="Cho J.-C."/>
            <person name="Ferriera S."/>
            <person name="Johnson J."/>
            <person name="Kravitz S."/>
            <person name="Halpern A."/>
            <person name="Remington K."/>
            <person name="Beeson K."/>
            <person name="Tran B."/>
            <person name="Rogers Y.-H."/>
            <person name="Friedman R."/>
            <person name="Venter J.C."/>
        </authorList>
    </citation>
    <scope>NUCLEOTIDE SEQUENCE [LARGE SCALE GENOMIC DNA]</scope>
    <source>
        <strain evidence="8 9">HTCC2207</strain>
    </source>
</reference>
<name>Q1YTG6_9GAMM</name>
<keyword evidence="4" id="KW-0472">Membrane</keyword>
<dbReference type="SMART" id="SM00062">
    <property type="entry name" value="PBPb"/>
    <property type="match status" value="1"/>
</dbReference>
<dbReference type="SMART" id="SM00387">
    <property type="entry name" value="HATPase_c"/>
    <property type="match status" value="1"/>
</dbReference>
<dbReference type="OrthoDB" id="9797605at2"/>
<dbReference type="SUPFAM" id="SSF53850">
    <property type="entry name" value="Periplasmic binding protein-like II"/>
    <property type="match status" value="1"/>
</dbReference>
<dbReference type="GO" id="GO:0046983">
    <property type="term" value="F:protein dimerization activity"/>
    <property type="evidence" value="ECO:0007669"/>
    <property type="project" value="InterPro"/>
</dbReference>
<evidence type="ECO:0000259" key="6">
    <source>
        <dbReference type="SMART" id="SM00062"/>
    </source>
</evidence>
<dbReference type="AlphaFoldDB" id="Q1YTG6"/>
<dbReference type="eggNOG" id="COG4585">
    <property type="taxonomic scope" value="Bacteria"/>
</dbReference>
<keyword evidence="1" id="KW-0808">Transferase</keyword>
<comment type="caution">
    <text evidence="8">The sequence shown here is derived from an EMBL/GenBank/DDBJ whole genome shotgun (WGS) entry which is preliminary data.</text>
</comment>
<dbReference type="InterPro" id="IPR050482">
    <property type="entry name" value="Sensor_HK_TwoCompSys"/>
</dbReference>
<evidence type="ECO:0000256" key="5">
    <source>
        <dbReference type="SAM" id="SignalP"/>
    </source>
</evidence>
<dbReference type="EMBL" id="AAPI01000002">
    <property type="protein sequence ID" value="EAS47521.1"/>
    <property type="molecule type" value="Genomic_DNA"/>
</dbReference>
<evidence type="ECO:0000256" key="4">
    <source>
        <dbReference type="SAM" id="Phobius"/>
    </source>
</evidence>
<dbReference type="Proteomes" id="UP000005555">
    <property type="component" value="Unassembled WGS sequence"/>
</dbReference>
<feature type="domain" description="Solute-binding protein family 3/N-terminal" evidence="6">
    <location>
        <begin position="64"/>
        <end position="281"/>
    </location>
</feature>
<keyword evidence="4" id="KW-0812">Transmembrane</keyword>
<dbReference type="CDD" id="cd01007">
    <property type="entry name" value="PBP2_BvgS_HisK_like"/>
    <property type="match status" value="1"/>
</dbReference>
<feature type="domain" description="Histidine kinase/HSP90-like ATPase" evidence="7">
    <location>
        <begin position="485"/>
        <end position="579"/>
    </location>
</feature>
<dbReference type="GO" id="GO:0000155">
    <property type="term" value="F:phosphorelay sensor kinase activity"/>
    <property type="evidence" value="ECO:0007669"/>
    <property type="project" value="InterPro"/>
</dbReference>